<proteinExistence type="predicted"/>
<organism evidence="1 2">
    <name type="scientific">Parashewanella spongiae</name>
    <dbReference type="NCBI Taxonomy" id="342950"/>
    <lineage>
        <taxon>Bacteria</taxon>
        <taxon>Pseudomonadati</taxon>
        <taxon>Pseudomonadota</taxon>
        <taxon>Gammaproteobacteria</taxon>
        <taxon>Alteromonadales</taxon>
        <taxon>Shewanellaceae</taxon>
        <taxon>Parashewanella</taxon>
    </lineage>
</organism>
<dbReference type="AlphaFoldDB" id="A0A3A6U060"/>
<dbReference type="Proteomes" id="UP000273022">
    <property type="component" value="Unassembled WGS sequence"/>
</dbReference>
<dbReference type="EMBL" id="QYYH01000114">
    <property type="protein sequence ID" value="RJY07625.1"/>
    <property type="molecule type" value="Genomic_DNA"/>
</dbReference>
<protein>
    <submittedName>
        <fullName evidence="1">Uncharacterized protein</fullName>
    </submittedName>
</protein>
<evidence type="ECO:0000313" key="2">
    <source>
        <dbReference type="Proteomes" id="UP000273022"/>
    </source>
</evidence>
<sequence length="66" mass="7741">MLWCIIQQLTINPKNCISEIFLLNRRHLLSDAVLIGNEPDASIAFSESRYERLKSRVYIFLSLQKM</sequence>
<comment type="caution">
    <text evidence="1">The sequence shown here is derived from an EMBL/GenBank/DDBJ whole genome shotgun (WGS) entry which is preliminary data.</text>
</comment>
<evidence type="ECO:0000313" key="1">
    <source>
        <dbReference type="EMBL" id="RJY07625.1"/>
    </source>
</evidence>
<gene>
    <name evidence="1" type="ORF">D5R81_15370</name>
</gene>
<reference evidence="1 2" key="1">
    <citation type="submission" date="2018-09" db="EMBL/GenBank/DDBJ databases">
        <title>Phylogeny of the Shewanellaceae, and recommendation for two new genera, Pseudoshewanella and Parashewanella.</title>
        <authorList>
            <person name="Wang G."/>
        </authorList>
    </citation>
    <scope>NUCLEOTIDE SEQUENCE [LARGE SCALE GENOMIC DNA]</scope>
    <source>
        <strain evidence="1 2">KCTC 22492</strain>
    </source>
</reference>
<keyword evidence="2" id="KW-1185">Reference proteome</keyword>
<accession>A0A3A6U060</accession>
<name>A0A3A6U060_9GAMM</name>